<dbReference type="Proteomes" id="UP001333110">
    <property type="component" value="Unassembled WGS sequence"/>
</dbReference>
<gene>
    <name evidence="2" type="ORF">QYF61_017586</name>
</gene>
<keyword evidence="3" id="KW-1185">Reference proteome</keyword>
<evidence type="ECO:0000313" key="3">
    <source>
        <dbReference type="Proteomes" id="UP001333110"/>
    </source>
</evidence>
<accession>A0AAN7MWS7</accession>
<comment type="caution">
    <text evidence="2">The sequence shown here is derived from an EMBL/GenBank/DDBJ whole genome shotgun (WGS) entry which is preliminary data.</text>
</comment>
<name>A0AAN7MWS7_MYCAM</name>
<evidence type="ECO:0000313" key="2">
    <source>
        <dbReference type="EMBL" id="KAK4815145.1"/>
    </source>
</evidence>
<dbReference type="AlphaFoldDB" id="A0AAN7MWS7"/>
<dbReference type="EMBL" id="JAUNZN010000010">
    <property type="protein sequence ID" value="KAK4815145.1"/>
    <property type="molecule type" value="Genomic_DNA"/>
</dbReference>
<organism evidence="2 3">
    <name type="scientific">Mycteria americana</name>
    <name type="common">Wood stork</name>
    <dbReference type="NCBI Taxonomy" id="33587"/>
    <lineage>
        <taxon>Eukaryota</taxon>
        <taxon>Metazoa</taxon>
        <taxon>Chordata</taxon>
        <taxon>Craniata</taxon>
        <taxon>Vertebrata</taxon>
        <taxon>Euteleostomi</taxon>
        <taxon>Archelosauria</taxon>
        <taxon>Archosauria</taxon>
        <taxon>Dinosauria</taxon>
        <taxon>Saurischia</taxon>
        <taxon>Theropoda</taxon>
        <taxon>Coelurosauria</taxon>
        <taxon>Aves</taxon>
        <taxon>Neognathae</taxon>
        <taxon>Neoaves</taxon>
        <taxon>Aequornithes</taxon>
        <taxon>Ciconiiformes</taxon>
        <taxon>Ciconiidae</taxon>
        <taxon>Mycteria</taxon>
    </lineage>
</organism>
<sequence length="93" mass="10223">MEGSCVRGSSEWTLGKVSSLRGCPLGHYPTLPREVATAPSLSEFKERLDNALNYCTPPTLCCRTRRPCKAPPPAPSHHARQQHLPEHPPPPLC</sequence>
<feature type="region of interest" description="Disordered" evidence="1">
    <location>
        <begin position="69"/>
        <end position="93"/>
    </location>
</feature>
<evidence type="ECO:0000256" key="1">
    <source>
        <dbReference type="SAM" id="MobiDB-lite"/>
    </source>
</evidence>
<reference evidence="2 3" key="1">
    <citation type="journal article" date="2023" name="J. Hered.">
        <title>Chromosome-level genome of the wood stork (Mycteria americana) provides insight into avian chromosome evolution.</title>
        <authorList>
            <person name="Flamio R. Jr."/>
            <person name="Ramstad K.M."/>
        </authorList>
    </citation>
    <scope>NUCLEOTIDE SEQUENCE [LARGE SCALE GENOMIC DNA]</scope>
    <source>
        <strain evidence="2">JAX WOST 10</strain>
    </source>
</reference>
<proteinExistence type="predicted"/>
<protein>
    <submittedName>
        <fullName evidence="2">Uncharacterized protein</fullName>
    </submittedName>
</protein>